<dbReference type="GeneID" id="33554644"/>
<keyword evidence="2" id="KW-1133">Transmembrane helix</keyword>
<evidence type="ECO:0000313" key="4">
    <source>
        <dbReference type="Proteomes" id="UP000193218"/>
    </source>
</evidence>
<evidence type="ECO:0000313" key="3">
    <source>
        <dbReference type="EMBL" id="ORX36616.1"/>
    </source>
</evidence>
<keyword evidence="2" id="KW-0812">Transmembrane</keyword>
<feature type="transmembrane region" description="Helical" evidence="2">
    <location>
        <begin position="102"/>
        <end position="124"/>
    </location>
</feature>
<sequence length="204" mass="21904">MKTSQLAVSRPAESHTMVSLFLSLPRIPRQCRLSCHLDGPGRKQIDSPSDEDDKFSSPTCCVKKQTSRTSGRRLAPAQDLLDGLKTPTTAIQTRSLIKMLSLILATIIAAGSVQAMSMSMPVFAGCVEQKNTNSGSYQLIKNQMSAMQCASSCFAMDTKYIWSYYAGAGNVCGCAETGITPEMYGTALDSSGDCPQTSYAVSRS</sequence>
<reference evidence="3 4" key="1">
    <citation type="submission" date="2017-03" db="EMBL/GenBank/DDBJ databases">
        <title>Widespread Adenine N6-methylation of Active Genes in Fungi.</title>
        <authorList>
            <consortium name="DOE Joint Genome Institute"/>
            <person name="Mondo S.J."/>
            <person name="Dannebaum R.O."/>
            <person name="Kuo R.C."/>
            <person name="Louie K.B."/>
            <person name="Bewick A.J."/>
            <person name="Labutti K."/>
            <person name="Haridas S."/>
            <person name="Kuo A."/>
            <person name="Salamov A."/>
            <person name="Ahrendt S.R."/>
            <person name="Lau R."/>
            <person name="Bowen B.P."/>
            <person name="Lipzen A."/>
            <person name="Sullivan W."/>
            <person name="Andreopoulos W.B."/>
            <person name="Clum A."/>
            <person name="Lindquist E."/>
            <person name="Daum C."/>
            <person name="Northen T.R."/>
            <person name="Ramamoorthy G."/>
            <person name="Schmitz R.J."/>
            <person name="Gryganskyi A."/>
            <person name="Culley D."/>
            <person name="Magnuson J."/>
            <person name="James T.Y."/>
            <person name="O'Malley M.A."/>
            <person name="Stajich J.E."/>
            <person name="Spatafora J.W."/>
            <person name="Visel A."/>
            <person name="Grigoriev I.V."/>
        </authorList>
    </citation>
    <scope>NUCLEOTIDE SEQUENCE [LARGE SCALE GENOMIC DNA]</scope>
    <source>
        <strain evidence="3 4">NRRL Y-17943</strain>
    </source>
</reference>
<accession>A0A1Y1UGH6</accession>
<organism evidence="3 4">
    <name type="scientific">Kockovaella imperatae</name>
    <dbReference type="NCBI Taxonomy" id="4999"/>
    <lineage>
        <taxon>Eukaryota</taxon>
        <taxon>Fungi</taxon>
        <taxon>Dikarya</taxon>
        <taxon>Basidiomycota</taxon>
        <taxon>Agaricomycotina</taxon>
        <taxon>Tremellomycetes</taxon>
        <taxon>Tremellales</taxon>
        <taxon>Cuniculitremaceae</taxon>
        <taxon>Kockovaella</taxon>
    </lineage>
</organism>
<dbReference type="InParanoid" id="A0A1Y1UGH6"/>
<protein>
    <recommendedName>
        <fullName evidence="5">WSC domain-containing protein</fullName>
    </recommendedName>
</protein>
<keyword evidence="2" id="KW-0472">Membrane</keyword>
<dbReference type="Proteomes" id="UP000193218">
    <property type="component" value="Unassembled WGS sequence"/>
</dbReference>
<keyword evidence="4" id="KW-1185">Reference proteome</keyword>
<gene>
    <name evidence="3" type="ORF">BD324DRAFT_457953</name>
</gene>
<evidence type="ECO:0008006" key="5">
    <source>
        <dbReference type="Google" id="ProtNLM"/>
    </source>
</evidence>
<feature type="region of interest" description="Disordered" evidence="1">
    <location>
        <begin position="38"/>
        <end position="59"/>
    </location>
</feature>
<evidence type="ECO:0000256" key="1">
    <source>
        <dbReference type="SAM" id="MobiDB-lite"/>
    </source>
</evidence>
<proteinExistence type="predicted"/>
<evidence type="ECO:0000256" key="2">
    <source>
        <dbReference type="SAM" id="Phobius"/>
    </source>
</evidence>
<dbReference type="EMBL" id="NBSH01000007">
    <property type="protein sequence ID" value="ORX36616.1"/>
    <property type="molecule type" value="Genomic_DNA"/>
</dbReference>
<dbReference type="AlphaFoldDB" id="A0A1Y1UGH6"/>
<name>A0A1Y1UGH6_9TREE</name>
<comment type="caution">
    <text evidence="3">The sequence shown here is derived from an EMBL/GenBank/DDBJ whole genome shotgun (WGS) entry which is preliminary data.</text>
</comment>
<dbReference type="RefSeq" id="XP_021870685.1">
    <property type="nucleotide sequence ID" value="XM_022012836.1"/>
</dbReference>